<organism evidence="1 2">
    <name type="scientific">Achromobacter insolitus</name>
    <dbReference type="NCBI Taxonomy" id="217204"/>
    <lineage>
        <taxon>Bacteria</taxon>
        <taxon>Pseudomonadati</taxon>
        <taxon>Pseudomonadota</taxon>
        <taxon>Betaproteobacteria</taxon>
        <taxon>Burkholderiales</taxon>
        <taxon>Alcaligenaceae</taxon>
        <taxon>Achromobacter</taxon>
    </lineage>
</organism>
<reference evidence="1 2" key="1">
    <citation type="submission" date="2020-04" db="EMBL/GenBank/DDBJ databases">
        <authorList>
            <person name="De Canck E."/>
        </authorList>
    </citation>
    <scope>NUCLEOTIDE SEQUENCE [LARGE SCALE GENOMIC DNA]</scope>
    <source>
        <strain evidence="1 2">LMG 6000</strain>
    </source>
</reference>
<dbReference type="Proteomes" id="UP000494183">
    <property type="component" value="Unassembled WGS sequence"/>
</dbReference>
<dbReference type="AlphaFoldDB" id="A0A6S7F0Z7"/>
<sequence length="161" mass="17848">MPLPTIPAEPYAPRRMAFLDQWNEDGLAIKAYAIQRNPDPTVSLLSPEAAAAARKTAMATLKHNARDARATGLGFCIVHVGEEAVWLLVDWWISGGILCQQMYSAALDEPDRFQPVQGPFIACVWELQVTAHERGAWMRHVLREDPDTAAYLTDVMPAGSY</sequence>
<evidence type="ECO:0000313" key="1">
    <source>
        <dbReference type="EMBL" id="CAB3932292.1"/>
    </source>
</evidence>
<dbReference type="EMBL" id="CADILH010000004">
    <property type="protein sequence ID" value="CAB3932292.1"/>
    <property type="molecule type" value="Genomic_DNA"/>
</dbReference>
<keyword evidence="2" id="KW-1185">Reference proteome</keyword>
<accession>A0A6S7F0Z7</accession>
<dbReference type="RefSeq" id="WP_254604489.1">
    <property type="nucleotide sequence ID" value="NZ_CADILH010000004.1"/>
</dbReference>
<name>A0A6S7F0Z7_9BURK</name>
<gene>
    <name evidence="1" type="ORF">LMG6000_02519</name>
</gene>
<evidence type="ECO:0000313" key="2">
    <source>
        <dbReference type="Proteomes" id="UP000494183"/>
    </source>
</evidence>
<proteinExistence type="predicted"/>
<protein>
    <submittedName>
        <fullName evidence="1">Uncharacterized protein</fullName>
    </submittedName>
</protein>